<keyword evidence="5 7" id="KW-0012">Acyltransferase</keyword>
<evidence type="ECO:0000313" key="8">
    <source>
        <dbReference type="Proteomes" id="UP001140293"/>
    </source>
</evidence>
<dbReference type="EMBL" id="JACKSJ010000062">
    <property type="protein sequence ID" value="MCV7169786.1"/>
    <property type="molecule type" value="Genomic_DNA"/>
</dbReference>
<dbReference type="GO" id="GO:0003841">
    <property type="term" value="F:1-acylglycerol-3-phosphate O-acyltransferase activity"/>
    <property type="evidence" value="ECO:0007669"/>
    <property type="project" value="TreeGrafter"/>
</dbReference>
<reference evidence="7" key="2">
    <citation type="journal article" date="2022" name="BMC Genomics">
        <title>Comparative genome analysis of mycobacteria focusing on tRNA and non-coding RNA.</title>
        <authorList>
            <person name="Behra P.R.K."/>
            <person name="Pettersson B.M.F."/>
            <person name="Ramesh M."/>
            <person name="Das S."/>
            <person name="Dasgupta S."/>
            <person name="Kirsebom L.A."/>
        </authorList>
    </citation>
    <scope>NUCLEOTIDE SEQUENCE</scope>
    <source>
        <strain evidence="7">DSM 44615</strain>
    </source>
</reference>
<feature type="domain" description="Phospholipid/glycerol acyltransferase" evidence="6">
    <location>
        <begin position="107"/>
        <end position="219"/>
    </location>
</feature>
<evidence type="ECO:0000256" key="1">
    <source>
        <dbReference type="ARBA" id="ARBA00005189"/>
    </source>
</evidence>
<evidence type="ECO:0000259" key="6">
    <source>
        <dbReference type="SMART" id="SM00563"/>
    </source>
</evidence>
<evidence type="ECO:0000256" key="4">
    <source>
        <dbReference type="ARBA" id="ARBA00023098"/>
    </source>
</evidence>
<dbReference type="RefSeq" id="WP_264011973.1">
    <property type="nucleotide sequence ID" value="NZ_JACKSJ010000062.1"/>
</dbReference>
<name>A0A9X3BUU0_9MYCO</name>
<dbReference type="CDD" id="cd07989">
    <property type="entry name" value="LPLAT_AGPAT-like"/>
    <property type="match status" value="1"/>
</dbReference>
<keyword evidence="3" id="KW-0808">Transferase</keyword>
<evidence type="ECO:0000256" key="3">
    <source>
        <dbReference type="ARBA" id="ARBA00022679"/>
    </source>
</evidence>
<dbReference type="Pfam" id="PF01553">
    <property type="entry name" value="Acyltransferase"/>
    <property type="match status" value="1"/>
</dbReference>
<gene>
    <name evidence="7" type="ORF">H7I41_07605</name>
</gene>
<dbReference type="PANTHER" id="PTHR10434">
    <property type="entry name" value="1-ACYL-SN-GLYCEROL-3-PHOSPHATE ACYLTRANSFERASE"/>
    <property type="match status" value="1"/>
</dbReference>
<reference evidence="7" key="1">
    <citation type="submission" date="2020-07" db="EMBL/GenBank/DDBJ databases">
        <authorList>
            <person name="Pettersson B.M.F."/>
            <person name="Behra P.R.K."/>
            <person name="Ramesh M."/>
            <person name="Das S."/>
            <person name="Dasgupta S."/>
            <person name="Kirsebom L.A."/>
        </authorList>
    </citation>
    <scope>NUCLEOTIDE SEQUENCE</scope>
    <source>
        <strain evidence="7">DSM 44615</strain>
    </source>
</reference>
<sequence>MTGLAPGSGSAAVPAPVVADHPWLPRASCDSSCVSAGVGRPSRPVLVRLRTVLRLAMALLLAPALPLLAVPLPGRAHVQRAYCRLMLRCLGVRISVSGGPIRNLRGVLVVSGHVSWLDIFAIGAVLPGSFVARADLIEWPAIGRLARMVKVIPIDRASLRRLPAVVSAVADRLRAGHTVVAFPEGTTWCGLGYGRFRPAMFQAAVDAGRPVQPLRLNYHHRDGRPSTVPAFVGDDTLVASLRRVTGARLTVCHIEVASLQLPGADRRDLAARCEALVRGQDRQALSATPASAHALAA</sequence>
<organism evidence="7 8">
    <name type="scientific">[Mycobacterium] manitobense</name>
    <dbReference type="NCBI Taxonomy" id="190147"/>
    <lineage>
        <taxon>Bacteria</taxon>
        <taxon>Bacillati</taxon>
        <taxon>Actinomycetota</taxon>
        <taxon>Actinomycetes</taxon>
        <taxon>Mycobacteriales</taxon>
        <taxon>Mycobacteriaceae</taxon>
        <taxon>Mycolicibacterium</taxon>
    </lineage>
</organism>
<comment type="caution">
    <text evidence="7">The sequence shown here is derived from an EMBL/GenBank/DDBJ whole genome shotgun (WGS) entry which is preliminary data.</text>
</comment>
<evidence type="ECO:0000256" key="2">
    <source>
        <dbReference type="ARBA" id="ARBA00022516"/>
    </source>
</evidence>
<keyword evidence="4" id="KW-0443">Lipid metabolism</keyword>
<comment type="pathway">
    <text evidence="1">Lipid metabolism.</text>
</comment>
<dbReference type="InterPro" id="IPR002123">
    <property type="entry name" value="Plipid/glycerol_acylTrfase"/>
</dbReference>
<evidence type="ECO:0000256" key="5">
    <source>
        <dbReference type="ARBA" id="ARBA00023315"/>
    </source>
</evidence>
<dbReference type="Proteomes" id="UP001140293">
    <property type="component" value="Unassembled WGS sequence"/>
</dbReference>
<dbReference type="PANTHER" id="PTHR10434:SF64">
    <property type="entry name" value="1-ACYL-SN-GLYCEROL-3-PHOSPHATE ACYLTRANSFERASE-RELATED"/>
    <property type="match status" value="1"/>
</dbReference>
<dbReference type="SUPFAM" id="SSF69593">
    <property type="entry name" value="Glycerol-3-phosphate (1)-acyltransferase"/>
    <property type="match status" value="1"/>
</dbReference>
<evidence type="ECO:0000313" key="7">
    <source>
        <dbReference type="EMBL" id="MCV7169786.1"/>
    </source>
</evidence>
<keyword evidence="2" id="KW-0444">Lipid biosynthesis</keyword>
<dbReference type="AlphaFoldDB" id="A0A9X3BUU0"/>
<protein>
    <submittedName>
        <fullName evidence="7">1-acyl-sn-glycerol-3-phosphate acyltransferase</fullName>
    </submittedName>
</protein>
<accession>A0A9X3BUU0</accession>
<dbReference type="GO" id="GO:0006654">
    <property type="term" value="P:phosphatidic acid biosynthetic process"/>
    <property type="evidence" value="ECO:0007669"/>
    <property type="project" value="TreeGrafter"/>
</dbReference>
<proteinExistence type="predicted"/>
<keyword evidence="8" id="KW-1185">Reference proteome</keyword>
<dbReference type="SMART" id="SM00563">
    <property type="entry name" value="PlsC"/>
    <property type="match status" value="1"/>
</dbReference>